<evidence type="ECO:0000256" key="4">
    <source>
        <dbReference type="ARBA" id="ARBA00023117"/>
    </source>
</evidence>
<protein>
    <submittedName>
        <fullName evidence="7">AAA-domain-containing protein</fullName>
    </submittedName>
</protein>
<dbReference type="InterPro" id="IPR003959">
    <property type="entry name" value="ATPase_AAA_core"/>
</dbReference>
<dbReference type="Gene3D" id="3.40.50.300">
    <property type="entry name" value="P-loop containing nucleotide triphosphate hydrolases"/>
    <property type="match status" value="2"/>
</dbReference>
<comment type="caution">
    <text evidence="7">The sequence shown here is derived from an EMBL/GenBank/DDBJ whole genome shotgun (WGS) entry which is preliminary data.</text>
</comment>
<dbReference type="PANTHER" id="PTHR23069">
    <property type="entry name" value="AAA DOMAIN-CONTAINING"/>
    <property type="match status" value="1"/>
</dbReference>
<dbReference type="GO" id="GO:0005524">
    <property type="term" value="F:ATP binding"/>
    <property type="evidence" value="ECO:0007669"/>
    <property type="project" value="UniProtKB-KW"/>
</dbReference>
<dbReference type="GO" id="GO:0016887">
    <property type="term" value="F:ATP hydrolysis activity"/>
    <property type="evidence" value="ECO:0007669"/>
    <property type="project" value="InterPro"/>
</dbReference>
<feature type="domain" description="AAA+ ATPase" evidence="6">
    <location>
        <begin position="85"/>
        <end position="226"/>
    </location>
</feature>
<dbReference type="AlphaFoldDB" id="A0A1Y2CJY8"/>
<dbReference type="EMBL" id="MCGO01000014">
    <property type="protein sequence ID" value="ORY47267.1"/>
    <property type="molecule type" value="Genomic_DNA"/>
</dbReference>
<dbReference type="InterPro" id="IPR003593">
    <property type="entry name" value="AAA+_ATPase"/>
</dbReference>
<keyword evidence="3 5" id="KW-0067">ATP-binding</keyword>
<evidence type="ECO:0000313" key="8">
    <source>
        <dbReference type="Proteomes" id="UP000193642"/>
    </source>
</evidence>
<dbReference type="GO" id="GO:0005634">
    <property type="term" value="C:nucleus"/>
    <property type="evidence" value="ECO:0007669"/>
    <property type="project" value="TreeGrafter"/>
</dbReference>
<dbReference type="Gene3D" id="1.10.8.60">
    <property type="match status" value="1"/>
</dbReference>
<dbReference type="GO" id="GO:0042393">
    <property type="term" value="F:histone binding"/>
    <property type="evidence" value="ECO:0007669"/>
    <property type="project" value="TreeGrafter"/>
</dbReference>
<dbReference type="SMART" id="SM00382">
    <property type="entry name" value="AAA"/>
    <property type="match status" value="1"/>
</dbReference>
<keyword evidence="2 5" id="KW-0547">Nucleotide-binding</keyword>
<dbReference type="Pfam" id="PF00004">
    <property type="entry name" value="AAA"/>
    <property type="match status" value="2"/>
</dbReference>
<evidence type="ECO:0000256" key="5">
    <source>
        <dbReference type="RuleBase" id="RU003651"/>
    </source>
</evidence>
<gene>
    <name evidence="7" type="ORF">BCR33DRAFT_93227</name>
</gene>
<reference evidence="7 8" key="1">
    <citation type="submission" date="2016-07" db="EMBL/GenBank/DDBJ databases">
        <title>Pervasive Adenine N6-methylation of Active Genes in Fungi.</title>
        <authorList>
            <consortium name="DOE Joint Genome Institute"/>
            <person name="Mondo S.J."/>
            <person name="Dannebaum R.O."/>
            <person name="Kuo R.C."/>
            <person name="Labutti K."/>
            <person name="Haridas S."/>
            <person name="Kuo A."/>
            <person name="Salamov A."/>
            <person name="Ahrendt S.R."/>
            <person name="Lipzen A."/>
            <person name="Sullivan W."/>
            <person name="Andreopoulos W.B."/>
            <person name="Clum A."/>
            <person name="Lindquist E."/>
            <person name="Daum C."/>
            <person name="Ramamoorthy G.K."/>
            <person name="Gryganskyi A."/>
            <person name="Culley D."/>
            <person name="Magnuson J.K."/>
            <person name="James T.Y."/>
            <person name="O'Malley M.A."/>
            <person name="Stajich J.E."/>
            <person name="Spatafora J.W."/>
            <person name="Visel A."/>
            <person name="Grigoriev I.V."/>
        </authorList>
    </citation>
    <scope>NUCLEOTIDE SEQUENCE [LARGE SCALE GENOMIC DNA]</scope>
    <source>
        <strain evidence="7 8">JEL800</strain>
    </source>
</reference>
<dbReference type="GO" id="GO:0006334">
    <property type="term" value="P:nucleosome assembly"/>
    <property type="evidence" value="ECO:0007669"/>
    <property type="project" value="TreeGrafter"/>
</dbReference>
<dbReference type="InterPro" id="IPR045199">
    <property type="entry name" value="ATAD2-like"/>
</dbReference>
<keyword evidence="4" id="KW-0103">Bromodomain</keyword>
<organism evidence="7 8">
    <name type="scientific">Rhizoclosmatium globosum</name>
    <dbReference type="NCBI Taxonomy" id="329046"/>
    <lineage>
        <taxon>Eukaryota</taxon>
        <taxon>Fungi</taxon>
        <taxon>Fungi incertae sedis</taxon>
        <taxon>Chytridiomycota</taxon>
        <taxon>Chytridiomycota incertae sedis</taxon>
        <taxon>Chytridiomycetes</taxon>
        <taxon>Chytridiales</taxon>
        <taxon>Chytriomycetaceae</taxon>
        <taxon>Rhizoclosmatium</taxon>
    </lineage>
</organism>
<comment type="similarity">
    <text evidence="1 5">Belongs to the AAA ATPase family.</text>
</comment>
<dbReference type="FunFam" id="1.10.8.60:FF:000016">
    <property type="entry name" value="ATPase family AAA domain-containing protein 2B"/>
    <property type="match status" value="1"/>
</dbReference>
<dbReference type="STRING" id="329046.A0A1Y2CJY8"/>
<dbReference type="Proteomes" id="UP000193642">
    <property type="component" value="Unassembled WGS sequence"/>
</dbReference>
<proteinExistence type="inferred from homology"/>
<dbReference type="PANTHER" id="PTHR23069:SF0">
    <property type="entry name" value="TAT-BINDING HOMOLOG 7"/>
    <property type="match status" value="1"/>
</dbReference>
<evidence type="ECO:0000256" key="1">
    <source>
        <dbReference type="ARBA" id="ARBA00006914"/>
    </source>
</evidence>
<evidence type="ECO:0000256" key="3">
    <source>
        <dbReference type="ARBA" id="ARBA00022840"/>
    </source>
</evidence>
<dbReference type="InterPro" id="IPR041569">
    <property type="entry name" value="AAA_lid_3"/>
</dbReference>
<accession>A0A1Y2CJY8</accession>
<dbReference type="GO" id="GO:0003682">
    <property type="term" value="F:chromatin binding"/>
    <property type="evidence" value="ECO:0007669"/>
    <property type="project" value="TreeGrafter"/>
</dbReference>
<dbReference type="SUPFAM" id="SSF52540">
    <property type="entry name" value="P-loop containing nucleoside triphosphate hydrolases"/>
    <property type="match status" value="2"/>
</dbReference>
<evidence type="ECO:0000256" key="2">
    <source>
        <dbReference type="ARBA" id="ARBA00022741"/>
    </source>
</evidence>
<dbReference type="FunFam" id="3.40.50.300:FF:000061">
    <property type="entry name" value="ATPase family, AAA domain-containing 2"/>
    <property type="match status" value="1"/>
</dbReference>
<dbReference type="GO" id="GO:0045815">
    <property type="term" value="P:transcription initiation-coupled chromatin remodeling"/>
    <property type="evidence" value="ECO:0007669"/>
    <property type="project" value="TreeGrafter"/>
</dbReference>
<dbReference type="OrthoDB" id="5421at2759"/>
<dbReference type="Pfam" id="PF17862">
    <property type="entry name" value="AAA_lid_3"/>
    <property type="match status" value="1"/>
</dbReference>
<dbReference type="InterPro" id="IPR027417">
    <property type="entry name" value="P-loop_NTPase"/>
</dbReference>
<name>A0A1Y2CJY8_9FUNG</name>
<dbReference type="PROSITE" id="PS00674">
    <property type="entry name" value="AAA"/>
    <property type="match status" value="1"/>
</dbReference>
<sequence>MEILRAQESAIIKDLPEEERIKYQENARLFRSTGGKDLADTDPVSTSTVNFDSIGGLEEHIRSLKEMVVMPLLYPEIFSGFQITPPRGVLFHGPPGTGKTLMARALATSCSTSTQKVAFFMRKGADVLSKWVGESERQLRLLFEQAKTHQPSIIFFDEIDGLAPVRSSKQDQIHASIVSTLLALMDGLDSRGQVVVIGATNRIDAIDPALRRPGRFDRELYFPLPSEPARKKIISITTAKWTPPLQEKLLDDLAKSTRGYCGADVRSLCTEAALNAVRRSYPEIYESGHKLQIDTNDILVTAEDFAKSMKNIIPSTQRTSTVYSNPIPAHLRPLVQTSYDDILASLNVLCPLLQQVAEANVSGFMADSGSSAPIQLASNPYLQYSFSFQPRLLICGSPGMGQRLLGPAALERLDAAKVYIQSLDLSTLLNDSARTPDAALIQLFHEMKRHRPAVLYIPDIDLWWETLPDAAKHIFTALLERDAVNPVMILATSEKEFGALPGPVRRLIQGRLGEACGLKVEESYRGRKTWRGCSKIVLCGFDCISE</sequence>
<dbReference type="InterPro" id="IPR003960">
    <property type="entry name" value="ATPase_AAA_CS"/>
</dbReference>
<evidence type="ECO:0000259" key="6">
    <source>
        <dbReference type="SMART" id="SM00382"/>
    </source>
</evidence>
<evidence type="ECO:0000313" key="7">
    <source>
        <dbReference type="EMBL" id="ORY47267.1"/>
    </source>
</evidence>
<dbReference type="GO" id="GO:0006337">
    <property type="term" value="P:nucleosome disassembly"/>
    <property type="evidence" value="ECO:0007669"/>
    <property type="project" value="TreeGrafter"/>
</dbReference>
<keyword evidence="8" id="KW-1185">Reference proteome</keyword>